<dbReference type="PROSITE" id="PS50835">
    <property type="entry name" value="IG_LIKE"/>
    <property type="match status" value="1"/>
</dbReference>
<sequence length="283" mass="31550">RSRGSNRQRELPAFSRRTQSLVRSLRTDHYQEESNAGSEESSVRNRTVKSGAKAVLPCGMSSSSHNEEDKKKETVTWIRRQGSEALAALSQPNANMLNDQSMLKKNRVTSRVKTQSQDDAGDNANPRFLVLENVSKSDEGLYTCIVVGPNGQKRESSSTWLQVQVDPPSRSLVDEAREVEEEEARRSLSPDTYKEDDNGENEMEGDEERDDEGAEEDRASHSLSPHVHQNPWNGGGSPFTPGTLNPLRSLSPPVFLKKDKMLRTIVKPAGNMLRLKCPTDDIC</sequence>
<dbReference type="InterPro" id="IPR003598">
    <property type="entry name" value="Ig_sub2"/>
</dbReference>
<evidence type="ECO:0000313" key="4">
    <source>
        <dbReference type="Proteomes" id="UP000792457"/>
    </source>
</evidence>
<feature type="domain" description="Ig-like" evidence="2">
    <location>
        <begin position="12"/>
        <end position="159"/>
    </location>
</feature>
<gene>
    <name evidence="3" type="ORF">J437_LFUL011951</name>
</gene>
<comment type="caution">
    <text evidence="3">The sequence shown here is derived from an EMBL/GenBank/DDBJ whole genome shotgun (WGS) entry which is preliminary data.</text>
</comment>
<feature type="region of interest" description="Disordered" evidence="1">
    <location>
        <begin position="149"/>
        <end position="245"/>
    </location>
</feature>
<feature type="non-terminal residue" evidence="3">
    <location>
        <position position="1"/>
    </location>
</feature>
<reference evidence="3" key="1">
    <citation type="submission" date="2013-04" db="EMBL/GenBank/DDBJ databases">
        <authorList>
            <person name="Qu J."/>
            <person name="Murali S.C."/>
            <person name="Bandaranaike D."/>
            <person name="Bellair M."/>
            <person name="Blankenburg K."/>
            <person name="Chao H."/>
            <person name="Dinh H."/>
            <person name="Doddapaneni H."/>
            <person name="Downs B."/>
            <person name="Dugan-Rocha S."/>
            <person name="Elkadiri S."/>
            <person name="Gnanaolivu R.D."/>
            <person name="Hernandez B."/>
            <person name="Javaid M."/>
            <person name="Jayaseelan J.C."/>
            <person name="Lee S."/>
            <person name="Li M."/>
            <person name="Ming W."/>
            <person name="Munidasa M."/>
            <person name="Muniz J."/>
            <person name="Nguyen L."/>
            <person name="Ongeri F."/>
            <person name="Osuji N."/>
            <person name="Pu L.-L."/>
            <person name="Puazo M."/>
            <person name="Qu C."/>
            <person name="Quiroz J."/>
            <person name="Raj R."/>
            <person name="Weissenberger G."/>
            <person name="Xin Y."/>
            <person name="Zou X."/>
            <person name="Han Y."/>
            <person name="Richards S."/>
            <person name="Worley K."/>
            <person name="Muzny D."/>
            <person name="Gibbs R."/>
        </authorList>
    </citation>
    <scope>NUCLEOTIDE SEQUENCE</scope>
    <source>
        <strain evidence="3">Sampled in the wild</strain>
    </source>
</reference>
<dbReference type="Gene3D" id="2.60.40.10">
    <property type="entry name" value="Immunoglobulins"/>
    <property type="match status" value="1"/>
</dbReference>
<proteinExistence type="predicted"/>
<keyword evidence="4" id="KW-1185">Reference proteome</keyword>
<feature type="compositionally biased region" description="Acidic residues" evidence="1">
    <location>
        <begin position="197"/>
        <end position="215"/>
    </location>
</feature>
<dbReference type="SUPFAM" id="SSF48726">
    <property type="entry name" value="Immunoglobulin"/>
    <property type="match status" value="1"/>
</dbReference>
<feature type="compositionally biased region" description="Basic and acidic residues" evidence="1">
    <location>
        <begin position="183"/>
        <end position="196"/>
    </location>
</feature>
<dbReference type="InterPro" id="IPR007110">
    <property type="entry name" value="Ig-like_dom"/>
</dbReference>
<dbReference type="InterPro" id="IPR036179">
    <property type="entry name" value="Ig-like_dom_sf"/>
</dbReference>
<dbReference type="InterPro" id="IPR013106">
    <property type="entry name" value="Ig_V-set"/>
</dbReference>
<protein>
    <recommendedName>
        <fullName evidence="2">Ig-like domain-containing protein</fullName>
    </recommendedName>
</protein>
<reference evidence="3" key="2">
    <citation type="submission" date="2017-10" db="EMBL/GenBank/DDBJ databases">
        <title>Ladona fulva Genome sequencing and assembly.</title>
        <authorList>
            <person name="Murali S."/>
            <person name="Richards S."/>
            <person name="Bandaranaike D."/>
            <person name="Bellair M."/>
            <person name="Blankenburg K."/>
            <person name="Chao H."/>
            <person name="Dinh H."/>
            <person name="Doddapaneni H."/>
            <person name="Dugan-Rocha S."/>
            <person name="Elkadiri S."/>
            <person name="Gnanaolivu R."/>
            <person name="Hernandez B."/>
            <person name="Skinner E."/>
            <person name="Javaid M."/>
            <person name="Lee S."/>
            <person name="Li M."/>
            <person name="Ming W."/>
            <person name="Munidasa M."/>
            <person name="Muniz J."/>
            <person name="Nguyen L."/>
            <person name="Hughes D."/>
            <person name="Osuji N."/>
            <person name="Pu L.-L."/>
            <person name="Puazo M."/>
            <person name="Qu C."/>
            <person name="Quiroz J."/>
            <person name="Raj R."/>
            <person name="Weissenberger G."/>
            <person name="Xin Y."/>
            <person name="Zou X."/>
            <person name="Han Y."/>
            <person name="Worley K."/>
            <person name="Muzny D."/>
            <person name="Gibbs R."/>
        </authorList>
    </citation>
    <scope>NUCLEOTIDE SEQUENCE</scope>
    <source>
        <strain evidence="3">Sampled in the wild</strain>
    </source>
</reference>
<evidence type="ECO:0000259" key="2">
    <source>
        <dbReference type="PROSITE" id="PS50835"/>
    </source>
</evidence>
<name>A0A8K0P188_LADFU</name>
<dbReference type="SMART" id="SM00408">
    <property type="entry name" value="IGc2"/>
    <property type="match status" value="1"/>
</dbReference>
<dbReference type="InterPro" id="IPR013783">
    <property type="entry name" value="Ig-like_fold"/>
</dbReference>
<evidence type="ECO:0000313" key="3">
    <source>
        <dbReference type="EMBL" id="KAG8232010.1"/>
    </source>
</evidence>
<dbReference type="OrthoDB" id="5984265at2759"/>
<dbReference type="EMBL" id="KZ308587">
    <property type="protein sequence ID" value="KAG8232010.1"/>
    <property type="molecule type" value="Genomic_DNA"/>
</dbReference>
<organism evidence="3 4">
    <name type="scientific">Ladona fulva</name>
    <name type="common">Scarce chaser dragonfly</name>
    <name type="synonym">Libellula fulva</name>
    <dbReference type="NCBI Taxonomy" id="123851"/>
    <lineage>
        <taxon>Eukaryota</taxon>
        <taxon>Metazoa</taxon>
        <taxon>Ecdysozoa</taxon>
        <taxon>Arthropoda</taxon>
        <taxon>Hexapoda</taxon>
        <taxon>Insecta</taxon>
        <taxon>Pterygota</taxon>
        <taxon>Palaeoptera</taxon>
        <taxon>Odonata</taxon>
        <taxon>Epiprocta</taxon>
        <taxon>Anisoptera</taxon>
        <taxon>Libelluloidea</taxon>
        <taxon>Libellulidae</taxon>
        <taxon>Ladona</taxon>
    </lineage>
</organism>
<evidence type="ECO:0000256" key="1">
    <source>
        <dbReference type="SAM" id="MobiDB-lite"/>
    </source>
</evidence>
<dbReference type="SMART" id="SM00409">
    <property type="entry name" value="IG"/>
    <property type="match status" value="1"/>
</dbReference>
<dbReference type="AlphaFoldDB" id="A0A8K0P188"/>
<dbReference type="InterPro" id="IPR003599">
    <property type="entry name" value="Ig_sub"/>
</dbReference>
<dbReference type="Proteomes" id="UP000792457">
    <property type="component" value="Unassembled WGS sequence"/>
</dbReference>
<accession>A0A8K0P188</accession>
<feature type="compositionally biased region" description="Basic and acidic residues" evidence="1">
    <location>
        <begin position="65"/>
        <end position="74"/>
    </location>
</feature>
<dbReference type="Pfam" id="PF07686">
    <property type="entry name" value="V-set"/>
    <property type="match status" value="1"/>
</dbReference>
<feature type="region of interest" description="Disordered" evidence="1">
    <location>
        <begin position="1"/>
        <end position="74"/>
    </location>
</feature>